<evidence type="ECO:0000313" key="3">
    <source>
        <dbReference type="Proteomes" id="UP001291926"/>
    </source>
</evidence>
<dbReference type="EMBL" id="JAYDYQ010002532">
    <property type="protein sequence ID" value="KAK4486599.1"/>
    <property type="molecule type" value="Genomic_DNA"/>
</dbReference>
<accession>A0ABR0DC32</accession>
<feature type="compositionally biased region" description="Low complexity" evidence="1">
    <location>
        <begin position="49"/>
        <end position="62"/>
    </location>
</feature>
<evidence type="ECO:0000256" key="1">
    <source>
        <dbReference type="SAM" id="MobiDB-lite"/>
    </source>
</evidence>
<name>A0ABR0DC32_9LAMI</name>
<organism evidence="2 3">
    <name type="scientific">Penstemon davidsonii</name>
    <dbReference type="NCBI Taxonomy" id="160366"/>
    <lineage>
        <taxon>Eukaryota</taxon>
        <taxon>Viridiplantae</taxon>
        <taxon>Streptophyta</taxon>
        <taxon>Embryophyta</taxon>
        <taxon>Tracheophyta</taxon>
        <taxon>Spermatophyta</taxon>
        <taxon>Magnoliopsida</taxon>
        <taxon>eudicotyledons</taxon>
        <taxon>Gunneridae</taxon>
        <taxon>Pentapetalae</taxon>
        <taxon>asterids</taxon>
        <taxon>lamiids</taxon>
        <taxon>Lamiales</taxon>
        <taxon>Plantaginaceae</taxon>
        <taxon>Cheloneae</taxon>
        <taxon>Penstemon</taxon>
    </lineage>
</organism>
<feature type="region of interest" description="Disordered" evidence="1">
    <location>
        <begin position="49"/>
        <end position="86"/>
    </location>
</feature>
<feature type="compositionally biased region" description="Low complexity" evidence="1">
    <location>
        <begin position="69"/>
        <end position="86"/>
    </location>
</feature>
<keyword evidence="3" id="KW-1185">Reference proteome</keyword>
<sequence>MWADPNRIRDPVGNFRWVHAMKWVGQKKFGSVPLAPFVVDGVKKGCHQQQTQLNQSTNQSTLKSAQRLSGSPASAASVSQSALPIP</sequence>
<reference evidence="2 3" key="1">
    <citation type="journal article" date="2023" name="bioRxiv">
        <title>Genome report: Whole genome sequence and annotation of Penstemon davidsonii.</title>
        <authorList>
            <person name="Ostevik K.L."/>
            <person name="Alabady M."/>
            <person name="Zhang M."/>
            <person name="Rausher M.D."/>
        </authorList>
    </citation>
    <scope>NUCLEOTIDE SEQUENCE [LARGE SCALE GENOMIC DNA]</scope>
    <source>
        <strain evidence="2">DNT005</strain>
        <tissue evidence="2">Whole leaf</tissue>
    </source>
</reference>
<protein>
    <submittedName>
        <fullName evidence="2">Uncharacterized protein</fullName>
    </submittedName>
</protein>
<proteinExistence type="predicted"/>
<comment type="caution">
    <text evidence="2">The sequence shown here is derived from an EMBL/GenBank/DDBJ whole genome shotgun (WGS) entry which is preliminary data.</text>
</comment>
<dbReference type="Proteomes" id="UP001291926">
    <property type="component" value="Unassembled WGS sequence"/>
</dbReference>
<evidence type="ECO:0000313" key="2">
    <source>
        <dbReference type="EMBL" id="KAK4486599.1"/>
    </source>
</evidence>
<gene>
    <name evidence="2" type="ORF">RD792_006850</name>
</gene>